<dbReference type="InterPro" id="IPR002104">
    <property type="entry name" value="Integrase_catalytic"/>
</dbReference>
<evidence type="ECO:0000259" key="4">
    <source>
        <dbReference type="PROSITE" id="PS51898"/>
    </source>
</evidence>
<dbReference type="InterPro" id="IPR050090">
    <property type="entry name" value="Tyrosine_recombinase_XerCD"/>
</dbReference>
<keyword evidence="3" id="KW-0233">DNA recombination</keyword>
<comment type="similarity">
    <text evidence="1">Belongs to the 'phage' integrase family.</text>
</comment>
<dbReference type="Proteomes" id="UP000267430">
    <property type="component" value="Unassembled WGS sequence"/>
</dbReference>
<gene>
    <name evidence="5" type="ORF">ELQ35_20105</name>
</gene>
<name>A0A433HBS1_9BACI</name>
<comment type="caution">
    <text evidence="5">The sequence shown here is derived from an EMBL/GenBank/DDBJ whole genome shotgun (WGS) entry which is preliminary data.</text>
</comment>
<dbReference type="InterPro" id="IPR011010">
    <property type="entry name" value="DNA_brk_join_enz"/>
</dbReference>
<dbReference type="AlphaFoldDB" id="A0A433HBS1"/>
<dbReference type="GO" id="GO:0003677">
    <property type="term" value="F:DNA binding"/>
    <property type="evidence" value="ECO:0007669"/>
    <property type="project" value="UniProtKB-KW"/>
</dbReference>
<feature type="domain" description="Tyr recombinase" evidence="4">
    <location>
        <begin position="211"/>
        <end position="398"/>
    </location>
</feature>
<dbReference type="PANTHER" id="PTHR30349">
    <property type="entry name" value="PHAGE INTEGRASE-RELATED"/>
    <property type="match status" value="1"/>
</dbReference>
<reference evidence="5 6" key="1">
    <citation type="submission" date="2018-12" db="EMBL/GenBank/DDBJ databases">
        <title>Bacillus chawlae sp. nov., Bacillus glennii sp. nov., and Bacillus saganii sp. nov. Isolated from the Vehicle Assembly Building at Kennedy Space Center where the Viking Spacecraft were Assembled.</title>
        <authorList>
            <person name="Seuylemezian A."/>
            <person name="Vaishampayan P."/>
        </authorList>
    </citation>
    <scope>NUCLEOTIDE SEQUENCE [LARGE SCALE GENOMIC DNA]</scope>
    <source>
        <strain evidence="5 6">L5</strain>
    </source>
</reference>
<keyword evidence="2" id="KW-0238">DNA-binding</keyword>
<dbReference type="GO" id="GO:0006310">
    <property type="term" value="P:DNA recombination"/>
    <property type="evidence" value="ECO:0007669"/>
    <property type="project" value="UniProtKB-KW"/>
</dbReference>
<evidence type="ECO:0000256" key="1">
    <source>
        <dbReference type="ARBA" id="ARBA00008857"/>
    </source>
</evidence>
<evidence type="ECO:0000256" key="2">
    <source>
        <dbReference type="ARBA" id="ARBA00023125"/>
    </source>
</evidence>
<keyword evidence="6" id="KW-1185">Reference proteome</keyword>
<proteinExistence type="inferred from homology"/>
<dbReference type="InterPro" id="IPR013762">
    <property type="entry name" value="Integrase-like_cat_sf"/>
</dbReference>
<dbReference type="CDD" id="cd01188">
    <property type="entry name" value="INT_RitA_C_like"/>
    <property type="match status" value="1"/>
</dbReference>
<dbReference type="Gene3D" id="1.10.443.10">
    <property type="entry name" value="Intergrase catalytic core"/>
    <property type="match status" value="1"/>
</dbReference>
<dbReference type="Pfam" id="PF00589">
    <property type="entry name" value="Phage_integrase"/>
    <property type="match status" value="1"/>
</dbReference>
<accession>A0A433HBS1</accession>
<evidence type="ECO:0000313" key="6">
    <source>
        <dbReference type="Proteomes" id="UP000267430"/>
    </source>
</evidence>
<dbReference type="SUPFAM" id="SSF56349">
    <property type="entry name" value="DNA breaking-rejoining enzymes"/>
    <property type="match status" value="1"/>
</dbReference>
<dbReference type="OrthoDB" id="283809at2"/>
<sequence>MNEVAIKELIEIATAKLIELQLCNGSIDSYHHRAFQPVLDFYQKRSETFYRTELMDELSSRYQELFFEGNISRKTFRWRIRGLRILNELYKTGSFEWKVFITKNDSLLSRYYEEFLTRFLSSLGNICRIGIYRSITERYFLFLTTQGHHTIEGISPSDIRYFIVDMFTYRPKSMDDVITVLRKLHTYFRAEGMLDIRFEPVLFVPRARDKKVLPCFLPEELNLILKQINTETPVGKRDYAIIQLGITTGLRAGDIANLKLTDVDWKNNEIHLIQGKTKQPLSLPLEERAGNAIIDYILNGRPKSESSYMFLRSLAPYHKFQDGVSVSCVFRKYLKSAGISHTVGDGKTFHGLRRTLGTEMVVQGIPVTTVSQVLGHHSPETAKQYISLDTNGLKQCALSFGTIGEVRV</sequence>
<dbReference type="GO" id="GO:0015074">
    <property type="term" value="P:DNA integration"/>
    <property type="evidence" value="ECO:0007669"/>
    <property type="project" value="InterPro"/>
</dbReference>
<organism evidence="5 6">
    <name type="scientific">Peribacillus cavernae</name>
    <dbReference type="NCBI Taxonomy" id="1674310"/>
    <lineage>
        <taxon>Bacteria</taxon>
        <taxon>Bacillati</taxon>
        <taxon>Bacillota</taxon>
        <taxon>Bacilli</taxon>
        <taxon>Bacillales</taxon>
        <taxon>Bacillaceae</taxon>
        <taxon>Peribacillus</taxon>
    </lineage>
</organism>
<protein>
    <recommendedName>
        <fullName evidence="4">Tyr recombinase domain-containing protein</fullName>
    </recommendedName>
</protein>
<dbReference type="EMBL" id="RYZZ01000040">
    <property type="protein sequence ID" value="RUQ25555.1"/>
    <property type="molecule type" value="Genomic_DNA"/>
</dbReference>
<dbReference type="PROSITE" id="PS51898">
    <property type="entry name" value="TYR_RECOMBINASE"/>
    <property type="match status" value="1"/>
</dbReference>
<dbReference type="PANTHER" id="PTHR30349:SF41">
    <property type="entry name" value="INTEGRASE_RECOMBINASE PROTEIN MJ0367-RELATED"/>
    <property type="match status" value="1"/>
</dbReference>
<evidence type="ECO:0000313" key="5">
    <source>
        <dbReference type="EMBL" id="RUQ25555.1"/>
    </source>
</evidence>
<dbReference type="RefSeq" id="WP_126866963.1">
    <property type="nucleotide sequence ID" value="NZ_JAUSTX010000017.1"/>
</dbReference>
<evidence type="ECO:0000256" key="3">
    <source>
        <dbReference type="ARBA" id="ARBA00023172"/>
    </source>
</evidence>